<name>A0A8J3NA27_9CHLR</name>
<dbReference type="Gene3D" id="3.50.50.60">
    <property type="entry name" value="FAD/NAD(P)-binding domain"/>
    <property type="match status" value="2"/>
</dbReference>
<sequence length="400" mass="44852">MPQHILIVGGGVGGTIVANLLARSLHHQEAEITLIDSTGKHVYMPGWLYLPFNQLGAESHQLVRPERDLLNNHVRLVTGEVHKIDQANHELHVRRGLSLDEMVDTGEASEVIYPYDYLVLATGARLVPSDLPGLAEAEGQWHHFYSAEGSLQLRKALNAFEGGRIVITVGGIPYRCPPAPLEFTFLLDEWLRKRGLRDRTEIHYLYPLPRVFPIETVAEVAAPLLEERNVHTTVFFNTEAVDTERKVISSLEGEEIPYDLLVLVPPHRGAKVIEESGLGDEQGWLPTDRATLEVKGQSHIYALGDATDLPVSKSGSAAHFEAKVVAHRLIAEIRGEEPKKREATYDGEVMCFLETGQNKATQLVFNYEHPPRPPQASLYYHMEKQLFNRAYWHLVPQGLV</sequence>
<dbReference type="PRINTS" id="PR00411">
    <property type="entry name" value="PNDRDTASEI"/>
</dbReference>
<evidence type="ECO:0000259" key="1">
    <source>
        <dbReference type="Pfam" id="PF07992"/>
    </source>
</evidence>
<feature type="domain" description="FAD/NAD(P)-binding" evidence="1">
    <location>
        <begin position="4"/>
        <end position="309"/>
    </location>
</feature>
<accession>A0A8J3NA27</accession>
<gene>
    <name evidence="2" type="ORF">KSF_099950</name>
</gene>
<comment type="caution">
    <text evidence="2">The sequence shown here is derived from an EMBL/GenBank/DDBJ whole genome shotgun (WGS) entry which is preliminary data.</text>
</comment>
<dbReference type="InterPro" id="IPR023753">
    <property type="entry name" value="FAD/NAD-binding_dom"/>
</dbReference>
<reference evidence="2" key="1">
    <citation type="submission" date="2020-10" db="EMBL/GenBank/DDBJ databases">
        <title>Taxonomic study of unclassified bacteria belonging to the class Ktedonobacteria.</title>
        <authorList>
            <person name="Yabe S."/>
            <person name="Wang C.M."/>
            <person name="Zheng Y."/>
            <person name="Sakai Y."/>
            <person name="Cavaletti L."/>
            <person name="Monciardini P."/>
            <person name="Donadio S."/>
        </authorList>
    </citation>
    <scope>NUCLEOTIDE SEQUENCE</scope>
    <source>
        <strain evidence="2">ID150040</strain>
    </source>
</reference>
<dbReference type="GO" id="GO:0016491">
    <property type="term" value="F:oxidoreductase activity"/>
    <property type="evidence" value="ECO:0007669"/>
    <property type="project" value="InterPro"/>
</dbReference>
<evidence type="ECO:0000313" key="3">
    <source>
        <dbReference type="Proteomes" id="UP000597444"/>
    </source>
</evidence>
<dbReference type="Pfam" id="PF07992">
    <property type="entry name" value="Pyr_redox_2"/>
    <property type="match status" value="1"/>
</dbReference>
<dbReference type="AlphaFoldDB" id="A0A8J3NA27"/>
<dbReference type="InterPro" id="IPR036188">
    <property type="entry name" value="FAD/NAD-bd_sf"/>
</dbReference>
<dbReference type="SUPFAM" id="SSF51905">
    <property type="entry name" value="FAD/NAD(P)-binding domain"/>
    <property type="match status" value="2"/>
</dbReference>
<proteinExistence type="predicted"/>
<keyword evidence="3" id="KW-1185">Reference proteome</keyword>
<dbReference type="PANTHER" id="PTHR43755:SF1">
    <property type="entry name" value="FAD-DEPENDENT PYRIDINE NUCLEOTIDE-DISULPHIDE OXIDOREDUCTASE"/>
    <property type="match status" value="1"/>
</dbReference>
<dbReference type="EMBL" id="BNJK01000002">
    <property type="protein sequence ID" value="GHO99947.1"/>
    <property type="molecule type" value="Genomic_DNA"/>
</dbReference>
<dbReference type="Proteomes" id="UP000597444">
    <property type="component" value="Unassembled WGS sequence"/>
</dbReference>
<organism evidence="2 3">
    <name type="scientific">Reticulibacter mediterranei</name>
    <dbReference type="NCBI Taxonomy" id="2778369"/>
    <lineage>
        <taxon>Bacteria</taxon>
        <taxon>Bacillati</taxon>
        <taxon>Chloroflexota</taxon>
        <taxon>Ktedonobacteria</taxon>
        <taxon>Ktedonobacterales</taxon>
        <taxon>Reticulibacteraceae</taxon>
        <taxon>Reticulibacter</taxon>
    </lineage>
</organism>
<protein>
    <submittedName>
        <fullName evidence="2">Pyridine nucleotide-disulfide oxidoreductase</fullName>
    </submittedName>
</protein>
<dbReference type="PANTHER" id="PTHR43755">
    <property type="match status" value="1"/>
</dbReference>
<dbReference type="InterPro" id="IPR052541">
    <property type="entry name" value="SQRD"/>
</dbReference>
<dbReference type="RefSeq" id="WP_220210556.1">
    <property type="nucleotide sequence ID" value="NZ_BNJK01000002.1"/>
</dbReference>
<evidence type="ECO:0000313" key="2">
    <source>
        <dbReference type="EMBL" id="GHO99947.1"/>
    </source>
</evidence>